<feature type="region of interest" description="Disordered" evidence="8">
    <location>
        <begin position="1"/>
        <end position="70"/>
    </location>
</feature>
<dbReference type="GO" id="GO:0005730">
    <property type="term" value="C:nucleolus"/>
    <property type="evidence" value="ECO:0007669"/>
    <property type="project" value="UniProtKB-SubCell"/>
</dbReference>
<proteinExistence type="inferred from homology"/>
<evidence type="ECO:0000256" key="8">
    <source>
        <dbReference type="SAM" id="MobiDB-lite"/>
    </source>
</evidence>
<evidence type="ECO:0000256" key="6">
    <source>
        <dbReference type="ARBA" id="ARBA00032937"/>
    </source>
</evidence>
<evidence type="ECO:0000256" key="1">
    <source>
        <dbReference type="ARBA" id="ARBA00004604"/>
    </source>
</evidence>
<evidence type="ECO:0000259" key="10">
    <source>
        <dbReference type="Pfam" id="PF07540"/>
    </source>
</evidence>
<dbReference type="OrthoDB" id="10263597at2759"/>
<organism evidence="11 12">
    <name type="scientific">Stegodyphus mimosarum</name>
    <name type="common">African social velvet spider</name>
    <dbReference type="NCBI Taxonomy" id="407821"/>
    <lineage>
        <taxon>Eukaryota</taxon>
        <taxon>Metazoa</taxon>
        <taxon>Ecdysozoa</taxon>
        <taxon>Arthropoda</taxon>
        <taxon>Chelicerata</taxon>
        <taxon>Arachnida</taxon>
        <taxon>Araneae</taxon>
        <taxon>Araneomorphae</taxon>
        <taxon>Entelegynae</taxon>
        <taxon>Eresoidea</taxon>
        <taxon>Eresidae</taxon>
        <taxon>Stegodyphus</taxon>
    </lineage>
</organism>
<comment type="similarity">
    <text evidence="2">Belongs to the CBF/MAK21 family.</text>
</comment>
<dbReference type="GO" id="GO:0003682">
    <property type="term" value="F:chromatin binding"/>
    <property type="evidence" value="ECO:0007669"/>
    <property type="project" value="TreeGrafter"/>
</dbReference>
<dbReference type="SUPFAM" id="SSF48371">
    <property type="entry name" value="ARM repeat"/>
    <property type="match status" value="1"/>
</dbReference>
<dbReference type="STRING" id="407821.A0A087TQX9"/>
<feature type="non-terminal residue" evidence="11">
    <location>
        <position position="711"/>
    </location>
</feature>
<dbReference type="AlphaFoldDB" id="A0A087TQX9"/>
<evidence type="ECO:0000313" key="12">
    <source>
        <dbReference type="Proteomes" id="UP000054359"/>
    </source>
</evidence>
<protein>
    <recommendedName>
        <fullName evidence="6">NOC3-like protein</fullName>
    </recommendedName>
    <alternativeName>
        <fullName evidence="5">Nucleolar complex-associated protein 3-like protein</fullName>
    </alternativeName>
</protein>
<feature type="coiled-coil region" evidence="7">
    <location>
        <begin position="376"/>
        <end position="403"/>
    </location>
</feature>
<feature type="compositionally biased region" description="Polar residues" evidence="8">
    <location>
        <begin position="53"/>
        <end position="65"/>
    </location>
</feature>
<dbReference type="GO" id="GO:0006270">
    <property type="term" value="P:DNA replication initiation"/>
    <property type="evidence" value="ECO:0007669"/>
    <property type="project" value="TreeGrafter"/>
</dbReference>
<keyword evidence="4" id="KW-0539">Nucleus</keyword>
<keyword evidence="12" id="KW-1185">Reference proteome</keyword>
<dbReference type="InterPro" id="IPR016903">
    <property type="entry name" value="Nucleolar_cplx-assoc_3"/>
</dbReference>
<evidence type="ECO:0000256" key="7">
    <source>
        <dbReference type="SAM" id="Coils"/>
    </source>
</evidence>
<dbReference type="PANTHER" id="PTHR14428:SF5">
    <property type="entry name" value="NUCLEOLAR COMPLEX PROTEIN 3 HOMOLOG"/>
    <property type="match status" value="1"/>
</dbReference>
<feature type="domain" description="CCAAT-binding factor" evidence="9">
    <location>
        <begin position="478"/>
        <end position="628"/>
    </location>
</feature>
<dbReference type="PANTHER" id="PTHR14428">
    <property type="entry name" value="NUCLEOLAR COMPLEX PROTEIN 3"/>
    <property type="match status" value="1"/>
</dbReference>
<name>A0A087TQX9_STEMI</name>
<feature type="domain" description="Nucleolar complex-associated protein 3 N-terminal" evidence="10">
    <location>
        <begin position="138"/>
        <end position="232"/>
    </location>
</feature>
<reference evidence="11 12" key="1">
    <citation type="submission" date="2013-11" db="EMBL/GenBank/DDBJ databases">
        <title>Genome sequencing of Stegodyphus mimosarum.</title>
        <authorList>
            <person name="Bechsgaard J."/>
        </authorList>
    </citation>
    <scope>NUCLEOTIDE SEQUENCE [LARGE SCALE GENOMIC DNA]</scope>
</reference>
<evidence type="ECO:0000259" key="9">
    <source>
        <dbReference type="Pfam" id="PF03914"/>
    </source>
</evidence>
<evidence type="ECO:0000313" key="11">
    <source>
        <dbReference type="EMBL" id="KFM67518.1"/>
    </source>
</evidence>
<sequence length="711" mass="82819">MVVNNKSFSKNRKKKNLKSNSKRNSKLKFCRNRKKYKKLNKTDADDDQKTMERTYQSDVNMSALSDSEEDYEKKPRFQKAVKVRNLLPIKSKQGLVFRSEIVQENDEEIRDTPSNLPINKKLSLVEQYAVQRNILENLKRKVAILCTSIVEDPESNVVALKELVIMFQDTTTQMILREKKVLALSLLHVFSDIIPGYRIRVQEEKDPKVKLKKETKKLLGFEQALLRSYKKYLDILYERIREMKSIQKKSNISVSKSKLIREIGLISVRCMCELLSTKFHFNYFKNIANKLVPLVTDCDEKVTNICCQSFERLFRADKLGEASFELVKQIVNVIKERKFCVPVILLRTFLSLNLKEAKVEVDKIDMNKGRKEWRMMSRTERQNKKKIKELEAELKEAQAYECEENVKKFHTTTLNKIFWVYFHILKDGDKPELVAPALEGLSKFAFLINLEFFDDLNSVLCGMMESGKLNDVEKLHGVYTLFTILAGQAESLHIDPHRIYCHMYDGLLKLNHYTDVEHFDLTLKCLEYNILRKKKKISFNRILAFVKRACIVSLQTPVHGTLGLLSSVRNIIQSVKGSDILLDPESTCGSGIYFPEMQDPEHCNAQSTALWELHILKKHYNPVIQLFAQHILHACPNQGRHCLPDKLSQSPEEILQLFAEVGVQNKMDFLEDNEEPPKKKFRFDPDVKETSYEDNIDLHVTWDKLKDINFF</sequence>
<keyword evidence="3 7" id="KW-0175">Coiled coil</keyword>
<evidence type="ECO:0000256" key="5">
    <source>
        <dbReference type="ARBA" id="ARBA00032701"/>
    </source>
</evidence>
<dbReference type="Pfam" id="PF03914">
    <property type="entry name" value="CBF"/>
    <property type="match status" value="1"/>
</dbReference>
<feature type="compositionally biased region" description="Basic residues" evidence="8">
    <location>
        <begin position="9"/>
        <end position="39"/>
    </location>
</feature>
<dbReference type="Proteomes" id="UP000054359">
    <property type="component" value="Unassembled WGS sequence"/>
</dbReference>
<comment type="subcellular location">
    <subcellularLocation>
        <location evidence="1">Nucleus</location>
        <location evidence="1">Nucleolus</location>
    </subcellularLocation>
</comment>
<feature type="compositionally biased region" description="Basic and acidic residues" evidence="8">
    <location>
        <begin position="40"/>
        <end position="52"/>
    </location>
</feature>
<evidence type="ECO:0000256" key="2">
    <source>
        <dbReference type="ARBA" id="ARBA00007797"/>
    </source>
</evidence>
<dbReference type="InterPro" id="IPR011501">
    <property type="entry name" value="Noc3_N"/>
</dbReference>
<evidence type="ECO:0000256" key="4">
    <source>
        <dbReference type="ARBA" id="ARBA00023242"/>
    </source>
</evidence>
<dbReference type="Pfam" id="PF07540">
    <property type="entry name" value="NOC3p"/>
    <property type="match status" value="1"/>
</dbReference>
<dbReference type="InterPro" id="IPR005612">
    <property type="entry name" value="CCAAT-binding_factor"/>
</dbReference>
<dbReference type="InterPro" id="IPR016024">
    <property type="entry name" value="ARM-type_fold"/>
</dbReference>
<dbReference type="OMA" id="HYCPQVR"/>
<gene>
    <name evidence="11" type="ORF">X975_16927</name>
</gene>
<accession>A0A087TQX9</accession>
<evidence type="ECO:0000256" key="3">
    <source>
        <dbReference type="ARBA" id="ARBA00023054"/>
    </source>
</evidence>
<dbReference type="EMBL" id="KK116360">
    <property type="protein sequence ID" value="KFM67518.1"/>
    <property type="molecule type" value="Genomic_DNA"/>
</dbReference>